<accession>A0A641AQD4</accession>
<dbReference type="PANTHER" id="PTHR38479:SF2">
    <property type="entry name" value="WINGED HELIX DNA-BINDING DOMAIN-CONTAINING PROTEIN"/>
    <property type="match status" value="1"/>
</dbReference>
<dbReference type="EMBL" id="SDPP02000001">
    <property type="protein sequence ID" value="KAA1380155.1"/>
    <property type="molecule type" value="Genomic_DNA"/>
</dbReference>
<dbReference type="RefSeq" id="WP_129180351.1">
    <property type="nucleotide sequence ID" value="NZ_JAGIOG010000001.1"/>
</dbReference>
<reference evidence="1" key="1">
    <citation type="submission" date="2019-09" db="EMBL/GenBank/DDBJ databases">
        <authorList>
            <person name="Li J."/>
        </authorList>
    </citation>
    <scope>NUCLEOTIDE SEQUENCE [LARGE SCALE GENOMIC DNA]</scope>
    <source>
        <strain evidence="1">NRBC 14897</strain>
    </source>
</reference>
<dbReference type="OrthoDB" id="9148135at2"/>
<dbReference type="InterPro" id="IPR009351">
    <property type="entry name" value="AlkZ-like"/>
</dbReference>
<organism evidence="1 2">
    <name type="scientific">Aeromicrobium fastidiosum</name>
    <dbReference type="NCBI Taxonomy" id="52699"/>
    <lineage>
        <taxon>Bacteria</taxon>
        <taxon>Bacillati</taxon>
        <taxon>Actinomycetota</taxon>
        <taxon>Actinomycetes</taxon>
        <taxon>Propionibacteriales</taxon>
        <taxon>Nocardioidaceae</taxon>
        <taxon>Aeromicrobium</taxon>
    </lineage>
</organism>
<dbReference type="GO" id="GO:0003677">
    <property type="term" value="F:DNA binding"/>
    <property type="evidence" value="ECO:0007669"/>
    <property type="project" value="UniProtKB-KW"/>
</dbReference>
<dbReference type="PANTHER" id="PTHR38479">
    <property type="entry name" value="LMO0824 PROTEIN"/>
    <property type="match status" value="1"/>
</dbReference>
<name>A0A641AQD4_9ACTN</name>
<keyword evidence="1" id="KW-0238">DNA-binding</keyword>
<keyword evidence="2" id="KW-1185">Reference proteome</keyword>
<evidence type="ECO:0000313" key="2">
    <source>
        <dbReference type="Proteomes" id="UP001515100"/>
    </source>
</evidence>
<dbReference type="Pfam" id="PF06224">
    <property type="entry name" value="AlkZ-like"/>
    <property type="match status" value="1"/>
</dbReference>
<evidence type="ECO:0000313" key="1">
    <source>
        <dbReference type="EMBL" id="KAA1380155.1"/>
    </source>
</evidence>
<gene>
    <name evidence="1" type="ORF">ESP62_002830</name>
</gene>
<dbReference type="Proteomes" id="UP001515100">
    <property type="component" value="Unassembled WGS sequence"/>
</dbReference>
<proteinExistence type="predicted"/>
<dbReference type="AlphaFoldDB" id="A0A641AQD4"/>
<sequence length="393" mass="42578">MRRFDDEERRRRLGVRHRLAPGTRDGDVVAAAASVVALHGTDPGSTFVSAWVRSTGLAVADVERALYDDRSLVRVMAMRRTVFAAPADDVPMLLAGAADDVAREERRKLVALLAEGGIDDPVRWLPEVEQIAVDVVHGLGEATPADLVAADPRLATAVVIAAGTRHETTVRIASRLLTLLAAEGRVVRGRPKGSWTSTQFRWSTLAEWSPQAAVAVDPLEAEAALARRWLARFGPAPEADLTWWTKWTKTRTRRALAAAGAVEVEACDGTGWALPGDLEPTPTVEPWVALLPALDPTTMGWKQRDWYLGDHAARLFDTTGNAGPTLWCDGRVVGGWAHLPSGEIAMRLFDDIGTEATAVLEQQAAALSQQIGDVRLTARGRRPCPLEVELLGR</sequence>
<protein>
    <submittedName>
        <fullName evidence="1">Winged helix DNA-binding domain-containing protein</fullName>
    </submittedName>
</protein>
<comment type="caution">
    <text evidence="1">The sequence shown here is derived from an EMBL/GenBank/DDBJ whole genome shotgun (WGS) entry which is preliminary data.</text>
</comment>